<keyword evidence="1" id="KW-0732">Signal</keyword>
<name>A0A1I7RJG8_BURXY</name>
<gene>
    <name evidence="2" type="ORF">BXYJ_LOCUS13675</name>
</gene>
<evidence type="ECO:0000313" key="4">
    <source>
        <dbReference type="Proteomes" id="UP000659654"/>
    </source>
</evidence>
<dbReference type="Proteomes" id="UP000095284">
    <property type="component" value="Unplaced"/>
</dbReference>
<dbReference type="EMBL" id="CAJFDI010000006">
    <property type="protein sequence ID" value="CAD5233584.1"/>
    <property type="molecule type" value="Genomic_DNA"/>
</dbReference>
<feature type="signal peptide" evidence="1">
    <location>
        <begin position="1"/>
        <end position="21"/>
    </location>
</feature>
<sequence length="77" mass="8669">MLSKVIYALFFAVLTVHVVRGQQFADQFTQGTILDSWGGNLGPNNPNSVQSRLSYQNPGYYGARYNYNNYYGNGFFG</sequence>
<dbReference type="WBParaSite" id="BXY_0085000.1">
    <property type="protein sequence ID" value="BXY_0085000.1"/>
    <property type="gene ID" value="BXY_0085000"/>
</dbReference>
<evidence type="ECO:0000256" key="1">
    <source>
        <dbReference type="SAM" id="SignalP"/>
    </source>
</evidence>
<dbReference type="Proteomes" id="UP000582659">
    <property type="component" value="Unassembled WGS sequence"/>
</dbReference>
<dbReference type="EMBL" id="CAJFCV020000006">
    <property type="protein sequence ID" value="CAG9128875.1"/>
    <property type="molecule type" value="Genomic_DNA"/>
</dbReference>
<evidence type="ECO:0000313" key="5">
    <source>
        <dbReference type="WBParaSite" id="BXY_0085000.1"/>
    </source>
</evidence>
<protein>
    <submittedName>
        <fullName evidence="2">(pine wood nematode) hypothetical protein</fullName>
    </submittedName>
</protein>
<proteinExistence type="predicted"/>
<feature type="chain" id="PRO_5035399407" evidence="1">
    <location>
        <begin position="22"/>
        <end position="77"/>
    </location>
</feature>
<dbReference type="AlphaFoldDB" id="A0A1I7RJG8"/>
<accession>A0A1I7RJG8</accession>
<reference evidence="5" key="1">
    <citation type="submission" date="2016-11" db="UniProtKB">
        <authorList>
            <consortium name="WormBaseParasite"/>
        </authorList>
    </citation>
    <scope>IDENTIFICATION</scope>
</reference>
<evidence type="ECO:0000313" key="3">
    <source>
        <dbReference type="Proteomes" id="UP000095284"/>
    </source>
</evidence>
<dbReference type="Proteomes" id="UP000659654">
    <property type="component" value="Unassembled WGS sequence"/>
</dbReference>
<reference evidence="2" key="2">
    <citation type="submission" date="2020-09" db="EMBL/GenBank/DDBJ databases">
        <authorList>
            <person name="Kikuchi T."/>
        </authorList>
    </citation>
    <scope>NUCLEOTIDE SEQUENCE</scope>
    <source>
        <strain evidence="2">Ka4C1</strain>
    </source>
</reference>
<organism evidence="3 5">
    <name type="scientific">Bursaphelenchus xylophilus</name>
    <name type="common">Pinewood nematode worm</name>
    <name type="synonym">Aphelenchoides xylophilus</name>
    <dbReference type="NCBI Taxonomy" id="6326"/>
    <lineage>
        <taxon>Eukaryota</taxon>
        <taxon>Metazoa</taxon>
        <taxon>Ecdysozoa</taxon>
        <taxon>Nematoda</taxon>
        <taxon>Chromadorea</taxon>
        <taxon>Rhabditida</taxon>
        <taxon>Tylenchina</taxon>
        <taxon>Tylenchomorpha</taxon>
        <taxon>Aphelenchoidea</taxon>
        <taxon>Aphelenchoididae</taxon>
        <taxon>Bursaphelenchus</taxon>
    </lineage>
</organism>
<keyword evidence="4" id="KW-1185">Reference proteome</keyword>
<evidence type="ECO:0000313" key="2">
    <source>
        <dbReference type="EMBL" id="CAD5233584.1"/>
    </source>
</evidence>